<gene>
    <name evidence="3" type="ORF">HCU01_30300</name>
    <name evidence="4" type="ORF">SAMN05660971_01081</name>
</gene>
<evidence type="ECO:0000313" key="6">
    <source>
        <dbReference type="Proteomes" id="UP000321726"/>
    </source>
</evidence>
<dbReference type="Proteomes" id="UP000184123">
    <property type="component" value="Unassembled WGS sequence"/>
</dbReference>
<dbReference type="EMBL" id="BJXU01000125">
    <property type="protein sequence ID" value="GEN25081.1"/>
    <property type="molecule type" value="Genomic_DNA"/>
</dbReference>
<dbReference type="Pfam" id="PF13283">
    <property type="entry name" value="NfrA_C"/>
    <property type="match status" value="1"/>
</dbReference>
<dbReference type="STRING" id="44933.SAMN05660971_01081"/>
<dbReference type="SUPFAM" id="SSF48452">
    <property type="entry name" value="TPR-like"/>
    <property type="match status" value="2"/>
</dbReference>
<keyword evidence="6" id="KW-1185">Reference proteome</keyword>
<reference evidence="4 5" key="1">
    <citation type="submission" date="2016-11" db="EMBL/GenBank/DDBJ databases">
        <authorList>
            <person name="Jaros S."/>
            <person name="Januszkiewicz K."/>
            <person name="Wedrychowicz H."/>
        </authorList>
    </citation>
    <scope>NUCLEOTIDE SEQUENCE [LARGE SCALE GENOMIC DNA]</scope>
    <source>
        <strain evidence="4 5">DSM 4740</strain>
    </source>
</reference>
<dbReference type="InterPro" id="IPR011990">
    <property type="entry name" value="TPR-like_helical_dom_sf"/>
</dbReference>
<dbReference type="RefSeq" id="WP_073433997.1">
    <property type="nucleotide sequence ID" value="NZ_BJXU01000125.1"/>
</dbReference>
<dbReference type="Proteomes" id="UP000321726">
    <property type="component" value="Unassembled WGS sequence"/>
</dbReference>
<dbReference type="AlphaFoldDB" id="A0A1M7CG77"/>
<feature type="signal peptide" evidence="1">
    <location>
        <begin position="1"/>
        <end position="18"/>
    </location>
</feature>
<dbReference type="InterPro" id="IPR025137">
    <property type="entry name" value="NfrA_C"/>
</dbReference>
<name>A0A1M7CG77_9GAMM</name>
<organism evidence="4 5">
    <name type="scientific">Halomonas cupida</name>
    <dbReference type="NCBI Taxonomy" id="44933"/>
    <lineage>
        <taxon>Bacteria</taxon>
        <taxon>Pseudomonadati</taxon>
        <taxon>Pseudomonadota</taxon>
        <taxon>Gammaproteobacteria</taxon>
        <taxon>Oceanospirillales</taxon>
        <taxon>Halomonadaceae</taxon>
        <taxon>Halomonas</taxon>
    </lineage>
</organism>
<dbReference type="EMBL" id="FRCA01000002">
    <property type="protein sequence ID" value="SHL66225.1"/>
    <property type="molecule type" value="Genomic_DNA"/>
</dbReference>
<keyword evidence="1" id="KW-0732">Signal</keyword>
<protein>
    <submittedName>
        <fullName evidence="4">Adsorption protein A</fullName>
    </submittedName>
</protein>
<evidence type="ECO:0000313" key="4">
    <source>
        <dbReference type="EMBL" id="SHL66225.1"/>
    </source>
</evidence>
<dbReference type="Gene3D" id="1.25.40.10">
    <property type="entry name" value="Tetratricopeptide repeat domain"/>
    <property type="match status" value="2"/>
</dbReference>
<reference evidence="3 6" key="2">
    <citation type="submission" date="2019-07" db="EMBL/GenBank/DDBJ databases">
        <title>Whole genome shotgun sequence of Halomonas cupida NBRC 102219.</title>
        <authorList>
            <person name="Hosoyama A."/>
            <person name="Uohara A."/>
            <person name="Ohji S."/>
            <person name="Ichikawa N."/>
        </authorList>
    </citation>
    <scope>NUCLEOTIDE SEQUENCE [LARGE SCALE GENOMIC DNA]</scope>
    <source>
        <strain evidence="3 6">NBRC 102219</strain>
    </source>
</reference>
<feature type="domain" description="Bacteriophage N4 adsorption protein A C-terminal" evidence="2">
    <location>
        <begin position="858"/>
        <end position="1019"/>
    </location>
</feature>
<sequence>MKKSLALAMMLLPGLVQAQGQADLSHFDNFRSYPYLDHAYRAADEHRWADVQRLMEHLIARVPGNLEAHRLLAQSLQEQGDIEGALAALHGLDTNIAVTQRLALQEEWINSGHATPDQVRQWVQETTGSGRERLWRSEAEHLRVTRGAGFAADWLGDIGNGNDLSLDRYRASLAESAQDWPTVIGTLTPHAQRGELDDNDWQRLISGLVGNRDAPGLDRLLEVMPDDQKTIALNEGAQHAIALGHPRLAERWLKQLDRLGALDETTRAELVETALQVSDVGTVRDLALHNSDNCLSEAVWLADHSVEDARKVLRQCPPGQPESAATWLNLAARLDTLELIENTPLPATLNDQRTMVLVHGYARQHDWQQALAWLQAVPSSPERWQLEAELATRAGDSLRAARAWQAHYRLTGDPRSLETASYQLTETGHHQDAIALLQTVLQQHPERLAPRTIERLADLYRQSPESLDATTLTSITARISPEQRRPLLESLAYAQRCDLINPLAESLRPTPWRALALCAKDQPGQAAVLWQKALGQSLDEHDTRLIEDNRRALAYALSNAGDNPGAWRQWQQIPWQHLGAAAHEAETRSALAIGATEDAWTLWQDLDASSSRTRLLGARIAMARGENAHALELARSAVTPSPTNPDDTGQLVEASAVAANVGDDRLATQWLEQAWRLNPNSPQLTRQLGINLAAADDAPTRQRAVSLLEQASRDYPEDFMVTSSLANLEFSSGNYASTRHWLRRSIDLQSEDIAVGGAEASVIADRRYWQRRMHESLSRRDSVRISSSWAPTLPSAGIYNEENNKENNDSGGGINSQILEWDHALGNEPWHDGRQLAVYGRAILGGSEGDNDSHHSYADSQSLGLGLRARPFATHNLNLYAELYADHSDGGDSDLDVMLRANTSLFDQGDYSSEWRPSETHWNERSLYLDSAWWIHRESAQVYARYQQGHSFKLGTTSAQTLMPYVAAQFTSQRGNGWDSDGRVAAGVRWQLWYDEDQYNAYRRKLTIGTEFQRSVSGELYGGNHGWAINLELDM</sequence>
<proteinExistence type="predicted"/>
<evidence type="ECO:0000259" key="2">
    <source>
        <dbReference type="Pfam" id="PF13283"/>
    </source>
</evidence>
<accession>A0A1M7CG77</accession>
<dbReference type="OrthoDB" id="7312176at2"/>
<evidence type="ECO:0000256" key="1">
    <source>
        <dbReference type="SAM" id="SignalP"/>
    </source>
</evidence>
<feature type="chain" id="PRO_5013020154" evidence="1">
    <location>
        <begin position="19"/>
        <end position="1035"/>
    </location>
</feature>
<evidence type="ECO:0000313" key="3">
    <source>
        <dbReference type="EMBL" id="GEN25081.1"/>
    </source>
</evidence>
<evidence type="ECO:0000313" key="5">
    <source>
        <dbReference type="Proteomes" id="UP000184123"/>
    </source>
</evidence>